<feature type="compositionally biased region" description="Basic and acidic residues" evidence="1">
    <location>
        <begin position="508"/>
        <end position="564"/>
    </location>
</feature>
<dbReference type="InterPro" id="IPR004875">
    <property type="entry name" value="DDE_SF_endonuclease_dom"/>
</dbReference>
<evidence type="ECO:0000313" key="3">
    <source>
        <dbReference type="EMBL" id="WAQ93423.1"/>
    </source>
</evidence>
<dbReference type="InterPro" id="IPR009057">
    <property type="entry name" value="Homeodomain-like_sf"/>
</dbReference>
<evidence type="ECO:0000313" key="4">
    <source>
        <dbReference type="Proteomes" id="UP001164746"/>
    </source>
</evidence>
<dbReference type="EMBL" id="CP111012">
    <property type="protein sequence ID" value="WAQ93423.1"/>
    <property type="molecule type" value="Genomic_DNA"/>
</dbReference>
<dbReference type="SUPFAM" id="SSF46689">
    <property type="entry name" value="Homeodomain-like"/>
    <property type="match status" value="1"/>
</dbReference>
<dbReference type="PANTHER" id="PTHR19303">
    <property type="entry name" value="TRANSPOSON"/>
    <property type="match status" value="1"/>
</dbReference>
<evidence type="ECO:0000256" key="1">
    <source>
        <dbReference type="SAM" id="MobiDB-lite"/>
    </source>
</evidence>
<feature type="non-terminal residue" evidence="3">
    <location>
        <position position="574"/>
    </location>
</feature>
<name>A0ABY7D819_MYAAR</name>
<feature type="domain" description="DDE-1" evidence="2">
    <location>
        <begin position="243"/>
        <end position="359"/>
    </location>
</feature>
<evidence type="ECO:0000259" key="2">
    <source>
        <dbReference type="Pfam" id="PF03184"/>
    </source>
</evidence>
<sequence>CYNLSYRNTAWHDDAGDRATRQHRSIPQYKVLTNANGRRGCWTLNARNALQKLQSRSTCQAISAVRRNVLSQRAAAAQYGVPRSILRDGVGQKKKGTQTGQRRMLTDVEERALVTYLIYMANQCLPHTRDIARYVDESRATLFNMKDGPSDKYFRQMFARHPDITEKRAETLDKARKSMSTQQTIDDFFDLYGQLLDDYDLRDKSEQIFNCDEVDWTGRETFRQKIIGPTAAHTYRQQTMVNQHITAHLCVSASGRMLPPLIIFPGSHPHRHYHDGIPDSCLFGVCESGFINTGLFHQWFIKIFLANCGSVRPVLLIMDNHDAHINLHTIKAAIENDVVLLGLPAHTTHILQPLDVKVIAGDEYWAHGQYCNFGLGKISNSFASCNYQASPASIREAFRLSGLCPINRMAIDRSQLVEPLFAQGVTGTSAETCPTCGAFRVNPLVAQGLIPESLGHILVPPRMPPMQAKRRKSKAVKSARILTGEEMLNELQERELEQKRILVDKEKEKRTWPSKLQKEKEATERKMKSEERKRNAVEKRKREEEAKHIRREEKERKRQRQQDRKTKKQTMRIF</sequence>
<protein>
    <recommendedName>
        <fullName evidence="2">DDE-1 domain-containing protein</fullName>
    </recommendedName>
</protein>
<dbReference type="Pfam" id="PF03184">
    <property type="entry name" value="DDE_1"/>
    <property type="match status" value="1"/>
</dbReference>
<dbReference type="InterPro" id="IPR050863">
    <property type="entry name" value="CenT-Element_Derived"/>
</dbReference>
<keyword evidence="4" id="KW-1185">Reference proteome</keyword>
<dbReference type="Proteomes" id="UP001164746">
    <property type="component" value="Chromosome 1"/>
</dbReference>
<dbReference type="Gene3D" id="1.10.10.60">
    <property type="entry name" value="Homeodomain-like"/>
    <property type="match status" value="1"/>
</dbReference>
<accession>A0ABY7D819</accession>
<feature type="region of interest" description="Disordered" evidence="1">
    <location>
        <begin position="508"/>
        <end position="574"/>
    </location>
</feature>
<organism evidence="3 4">
    <name type="scientific">Mya arenaria</name>
    <name type="common">Soft-shell clam</name>
    <dbReference type="NCBI Taxonomy" id="6604"/>
    <lineage>
        <taxon>Eukaryota</taxon>
        <taxon>Metazoa</taxon>
        <taxon>Spiralia</taxon>
        <taxon>Lophotrochozoa</taxon>
        <taxon>Mollusca</taxon>
        <taxon>Bivalvia</taxon>
        <taxon>Autobranchia</taxon>
        <taxon>Heteroconchia</taxon>
        <taxon>Euheterodonta</taxon>
        <taxon>Imparidentia</taxon>
        <taxon>Neoheterodontei</taxon>
        <taxon>Myida</taxon>
        <taxon>Myoidea</taxon>
        <taxon>Myidae</taxon>
        <taxon>Mya</taxon>
    </lineage>
</organism>
<feature type="compositionally biased region" description="Basic residues" evidence="1">
    <location>
        <begin position="565"/>
        <end position="574"/>
    </location>
</feature>
<dbReference type="PANTHER" id="PTHR19303:SF74">
    <property type="entry name" value="POGO TRANSPOSABLE ELEMENT WITH KRAB DOMAIN"/>
    <property type="match status" value="1"/>
</dbReference>
<reference evidence="3" key="1">
    <citation type="submission" date="2022-11" db="EMBL/GenBank/DDBJ databases">
        <title>Centuries of genome instability and evolution in soft-shell clam transmissible cancer (bioRxiv).</title>
        <authorList>
            <person name="Hart S.F.M."/>
            <person name="Yonemitsu M.A."/>
            <person name="Giersch R.M."/>
            <person name="Beal B.F."/>
            <person name="Arriagada G."/>
            <person name="Davis B.W."/>
            <person name="Ostrander E.A."/>
            <person name="Goff S.P."/>
            <person name="Metzger M.J."/>
        </authorList>
    </citation>
    <scope>NUCLEOTIDE SEQUENCE</scope>
    <source>
        <strain evidence="3">MELC-2E11</strain>
        <tissue evidence="3">Siphon/mantle</tissue>
    </source>
</reference>
<gene>
    <name evidence="3" type="ORF">MAR_005894</name>
</gene>
<proteinExistence type="predicted"/>